<name>A0A6J2NGT1_9CHIR</name>
<proteinExistence type="predicted"/>
<organism evidence="4 6">
    <name type="scientific">Phyllostomus discolor</name>
    <name type="common">pale spear-nosed bat</name>
    <dbReference type="NCBI Taxonomy" id="89673"/>
    <lineage>
        <taxon>Eukaryota</taxon>
        <taxon>Metazoa</taxon>
        <taxon>Chordata</taxon>
        <taxon>Craniata</taxon>
        <taxon>Vertebrata</taxon>
        <taxon>Euteleostomi</taxon>
        <taxon>Mammalia</taxon>
        <taxon>Eutheria</taxon>
        <taxon>Laurasiatheria</taxon>
        <taxon>Chiroptera</taxon>
        <taxon>Yangochiroptera</taxon>
        <taxon>Phyllostomidae</taxon>
        <taxon>Phyllostominae</taxon>
        <taxon>Phyllostomus</taxon>
    </lineage>
</organism>
<dbReference type="Proteomes" id="UP000504628">
    <property type="component" value="Chromosome 2"/>
</dbReference>
<keyword evidence="4" id="KW-1185">Reference proteome</keyword>
<dbReference type="GeneID" id="114513943"/>
<feature type="compositionally biased region" description="Low complexity" evidence="1">
    <location>
        <begin position="330"/>
        <end position="346"/>
    </location>
</feature>
<feature type="region of interest" description="Disordered" evidence="1">
    <location>
        <begin position="286"/>
        <end position="346"/>
    </location>
</feature>
<dbReference type="GO" id="GO:0031490">
    <property type="term" value="F:chromatin DNA binding"/>
    <property type="evidence" value="ECO:0007669"/>
    <property type="project" value="TreeGrafter"/>
</dbReference>
<evidence type="ECO:0000313" key="4">
    <source>
        <dbReference type="Proteomes" id="UP000504628"/>
    </source>
</evidence>
<evidence type="ECO:0000313" key="6">
    <source>
        <dbReference type="RefSeq" id="XP_028389070.1"/>
    </source>
</evidence>
<evidence type="ECO:0000313" key="5">
    <source>
        <dbReference type="Proteomes" id="UP000664940"/>
    </source>
</evidence>
<evidence type="ECO:0000313" key="3">
    <source>
        <dbReference type="EMBL" id="KAF6122583.1"/>
    </source>
</evidence>
<accession>A0A6J2NGT1</accession>
<dbReference type="InterPro" id="IPR044852">
    <property type="entry name" value="WBP2-like"/>
</dbReference>
<dbReference type="CDD" id="cd13214">
    <property type="entry name" value="PH-GRAM_WBP2"/>
    <property type="match status" value="1"/>
</dbReference>
<dbReference type="Proteomes" id="UP000664940">
    <property type="component" value="Unassembled WGS sequence"/>
</dbReference>
<protein>
    <submittedName>
        <fullName evidence="6">Postacrosomal sheath WW domain-binding protein</fullName>
    </submittedName>
    <submittedName>
        <fullName evidence="3">WBP2 N-terminal like</fullName>
    </submittedName>
</protein>
<dbReference type="GO" id="GO:0003713">
    <property type="term" value="F:transcription coactivator activity"/>
    <property type="evidence" value="ECO:0007669"/>
    <property type="project" value="InterPro"/>
</dbReference>
<dbReference type="KEGG" id="pdic:114513943"/>
<dbReference type="GO" id="GO:0005634">
    <property type="term" value="C:nucleus"/>
    <property type="evidence" value="ECO:0007669"/>
    <property type="project" value="TreeGrafter"/>
</dbReference>
<gene>
    <name evidence="6" type="primary">WBP2NL</name>
    <name evidence="3" type="ORF">HJG60_020250</name>
</gene>
<dbReference type="OrthoDB" id="1259151at2759"/>
<dbReference type="PANTHER" id="PTHR31606:SF2">
    <property type="entry name" value="POSTACROSOMAL SHEATH WW DOMAIN-BINDING PROTEIN"/>
    <property type="match status" value="1"/>
</dbReference>
<dbReference type="InterPro" id="IPR004182">
    <property type="entry name" value="GRAM"/>
</dbReference>
<dbReference type="SUPFAM" id="SSF50729">
    <property type="entry name" value="PH domain-like"/>
    <property type="match status" value="1"/>
</dbReference>
<reference evidence="6" key="2">
    <citation type="submission" date="2025-04" db="UniProtKB">
        <authorList>
            <consortium name="RefSeq"/>
        </authorList>
    </citation>
    <scope>IDENTIFICATION</scope>
    <source>
        <tissue evidence="6">Muscle</tissue>
    </source>
</reference>
<dbReference type="Pfam" id="PF02893">
    <property type="entry name" value="GRAM"/>
    <property type="match status" value="1"/>
</dbReference>
<feature type="domain" description="GRAM" evidence="2">
    <location>
        <begin position="45"/>
        <end position="134"/>
    </location>
</feature>
<dbReference type="RefSeq" id="XP_028389070.1">
    <property type="nucleotide sequence ID" value="XM_028533269.2"/>
</dbReference>
<evidence type="ECO:0000259" key="2">
    <source>
        <dbReference type="Pfam" id="PF02893"/>
    </source>
</evidence>
<reference evidence="3 5" key="1">
    <citation type="journal article" date="2020" name="Nature">
        <title>Six reference-quality genomes reveal evolution of bat adaptations.</title>
        <authorList>
            <person name="Jebb D."/>
            <person name="Huang Z."/>
            <person name="Pippel M."/>
            <person name="Hughes G.M."/>
            <person name="Lavrichenko K."/>
            <person name="Devanna P."/>
            <person name="Winkler S."/>
            <person name="Jermiin L.S."/>
            <person name="Skirmuntt E.C."/>
            <person name="Katzourakis A."/>
            <person name="Burkitt-Gray L."/>
            <person name="Ray D.A."/>
            <person name="Sullivan K.A.M."/>
            <person name="Roscito J.G."/>
            <person name="Kirilenko B.M."/>
            <person name="Davalos L.M."/>
            <person name="Corthals A.P."/>
            <person name="Power M.L."/>
            <person name="Jones G."/>
            <person name="Ransome R.D."/>
            <person name="Dechmann D.K.N."/>
            <person name="Locatelli A.G."/>
            <person name="Puechmaille S.J."/>
            <person name="Fedrigo O."/>
            <person name="Jarvis E.D."/>
            <person name="Hiller M."/>
            <person name="Vernes S.C."/>
            <person name="Myers E.W."/>
            <person name="Teeling E.C."/>
        </authorList>
    </citation>
    <scope>NUCLEOTIDE SEQUENCE [LARGE SCALE GENOMIC DNA]</scope>
    <source>
        <strain evidence="3">Bat1K_MPI-CBG_1</strain>
    </source>
</reference>
<dbReference type="CTD" id="164684"/>
<dbReference type="PANTHER" id="PTHR31606">
    <property type="entry name" value="WW DOMAIN BINDING PROTEIN 2, ISOFORM E"/>
    <property type="match status" value="1"/>
</dbReference>
<dbReference type="AlphaFoldDB" id="A0A6J2NGT1"/>
<evidence type="ECO:0000256" key="1">
    <source>
        <dbReference type="SAM" id="MobiDB-lite"/>
    </source>
</evidence>
<dbReference type="EMBL" id="JABVXQ010000003">
    <property type="protein sequence ID" value="KAF6122583.1"/>
    <property type="molecule type" value="Genomic_DNA"/>
</dbReference>
<sequence>MAINQSHTENRRGAIVPYGESVLQHCHDVDLSFPQHPQGSNLLSGKRRGTLFLTSYRVIFVTSQPVSDPLCSFMMPFDLMSNCTVEQPVFDCNYIKGTIRAAPDGGWDGQATFKLAFRRGGAIKFSQMLMSAASAAARGTPLRSINYWFGSPGLFVVAGQGGALCNQEMPCPAYPVVVYGPQPVRYGAPPGGYGAPPGGYGAPPAGYGAPPEGYGAPPERSEAPPMGYGAPPPVYEALPAGNRAPPPVYEAQPVAYGAPPPVYEAQPVAYGAPPPVYEAQPVAYGAPWAGYGTPPAEYGTPPATNEPPSARHAAGTHSPAAAQPAGHEASPPSTSSPQAHSPSSKM</sequence>